<feature type="active site" description="Proton acceptor" evidence="11">
    <location>
        <position position="318"/>
    </location>
</feature>
<evidence type="ECO:0000256" key="2">
    <source>
        <dbReference type="ARBA" id="ARBA00005049"/>
    </source>
</evidence>
<sequence length="366" mass="37282">MLQSVKEIARSISALDAKAAAAAQLHLDSLTKPPGSLGKLESVAMKLAGITGRVATSFPKSAVVVMAADHGVCAEGISAFPAEVTPQMVRNFLAGGAAVNVLARQAGAEVMCVDIGVDADIEHPDLIAKKIRYGTGNIAVGPAMSREEAEAAILVGFEIVKQAAARGVGCFVTGEMGIGNTTASAALMSAFTGIPARETVGRGTGISEERWRHKVGVVDRALACNRPDPADPIGTLAKLGGLEIAGLTGVILGAAANRCPVVIDGFISSVAALAAQRIAPESAGYMIASHVSQEQGHAQLLSLLGLEPMLHLEMRLGEGTGGVLALHLLDAACRIMAEMATFQGAGVSTSHENAKDGTPENGGNGL</sequence>
<comment type="pathway">
    <text evidence="2 11">Nucleoside biosynthesis; alpha-ribazole biosynthesis; alpha-ribazole from 5,6-dimethylbenzimidazole: step 1/2.</text>
</comment>
<dbReference type="Pfam" id="PF02277">
    <property type="entry name" value="DBI_PRT"/>
    <property type="match status" value="1"/>
</dbReference>
<dbReference type="AlphaFoldDB" id="A0A5D0CZK3"/>
<comment type="similarity">
    <text evidence="3 11">Belongs to the CobT family.</text>
</comment>
<proteinExistence type="inferred from homology"/>
<dbReference type="InterPro" id="IPR036087">
    <property type="entry name" value="Nict_dMeBzImd_PRibTrfase_sf"/>
</dbReference>
<evidence type="ECO:0000256" key="12">
    <source>
        <dbReference type="SAM" id="MobiDB-lite"/>
    </source>
</evidence>
<dbReference type="SUPFAM" id="SSF52733">
    <property type="entry name" value="Nicotinate mononucleotide:5,6-dimethylbenzimidazole phosphoribosyltransferase (CobT)"/>
    <property type="match status" value="1"/>
</dbReference>
<dbReference type="OrthoDB" id="9781491at2"/>
<comment type="function">
    <text evidence="1 11">Catalyzes the synthesis of alpha-ribazole-5'-phosphate from nicotinate mononucleotide (NAMN) and 5,6-dimethylbenzimidazole (DMB).</text>
</comment>
<dbReference type="FunFam" id="3.40.50.10210:FF:000001">
    <property type="entry name" value="Nicotinate-nucleotide--dimethylbenzimidazole phosphoribosyltransferase"/>
    <property type="match status" value="1"/>
</dbReference>
<dbReference type="InterPro" id="IPR023195">
    <property type="entry name" value="Nict_dMeBzImd_PRibTrfase_N"/>
</dbReference>
<keyword evidence="7 11" id="KW-0328">Glycosyltransferase</keyword>
<evidence type="ECO:0000256" key="1">
    <source>
        <dbReference type="ARBA" id="ARBA00002197"/>
    </source>
</evidence>
<evidence type="ECO:0000256" key="5">
    <source>
        <dbReference type="ARBA" id="ARBA00015486"/>
    </source>
</evidence>
<dbReference type="Proteomes" id="UP000325218">
    <property type="component" value="Unassembled WGS sequence"/>
</dbReference>
<dbReference type="RefSeq" id="WP_148450719.1">
    <property type="nucleotide sequence ID" value="NZ_VSDO01000001.1"/>
</dbReference>
<evidence type="ECO:0000313" key="14">
    <source>
        <dbReference type="Proteomes" id="UP000325218"/>
    </source>
</evidence>
<dbReference type="EMBL" id="VSDO01000001">
    <property type="protein sequence ID" value="TYA15128.1"/>
    <property type="molecule type" value="Genomic_DNA"/>
</dbReference>
<dbReference type="Gene3D" id="3.40.50.10210">
    <property type="match status" value="1"/>
</dbReference>
<evidence type="ECO:0000256" key="7">
    <source>
        <dbReference type="ARBA" id="ARBA00022676"/>
    </source>
</evidence>
<keyword evidence="8 11" id="KW-0808">Transferase</keyword>
<feature type="region of interest" description="Disordered" evidence="12">
    <location>
        <begin position="346"/>
        <end position="366"/>
    </location>
</feature>
<keyword evidence="6 11" id="KW-0169">Cobalamin biosynthesis</keyword>
<dbReference type="GO" id="GO:0009236">
    <property type="term" value="P:cobalamin biosynthetic process"/>
    <property type="evidence" value="ECO:0007669"/>
    <property type="project" value="UniProtKB-UniRule"/>
</dbReference>
<evidence type="ECO:0000256" key="6">
    <source>
        <dbReference type="ARBA" id="ARBA00022573"/>
    </source>
</evidence>
<dbReference type="EC" id="2.4.2.21" evidence="4 11"/>
<comment type="catalytic activity">
    <reaction evidence="10 11">
        <text>5,6-dimethylbenzimidazole + nicotinate beta-D-ribonucleotide = alpha-ribazole 5'-phosphate + nicotinate + H(+)</text>
        <dbReference type="Rhea" id="RHEA:11196"/>
        <dbReference type="ChEBI" id="CHEBI:15378"/>
        <dbReference type="ChEBI" id="CHEBI:15890"/>
        <dbReference type="ChEBI" id="CHEBI:32544"/>
        <dbReference type="ChEBI" id="CHEBI:57502"/>
        <dbReference type="ChEBI" id="CHEBI:57918"/>
        <dbReference type="EC" id="2.4.2.21"/>
    </reaction>
</comment>
<dbReference type="InterPro" id="IPR003200">
    <property type="entry name" value="Nict_dMeBzImd_PRibTrfase"/>
</dbReference>
<dbReference type="CDD" id="cd02439">
    <property type="entry name" value="DMB-PRT_CobT"/>
    <property type="match status" value="1"/>
</dbReference>
<dbReference type="GO" id="GO:0008939">
    <property type="term" value="F:nicotinate-nucleotide-dimethylbenzimidazole phosphoribosyltransferase activity"/>
    <property type="evidence" value="ECO:0007669"/>
    <property type="project" value="UniProtKB-UniRule"/>
</dbReference>
<dbReference type="NCBIfam" id="NF000996">
    <property type="entry name" value="PRK00105.1"/>
    <property type="match status" value="1"/>
</dbReference>
<evidence type="ECO:0000256" key="9">
    <source>
        <dbReference type="ARBA" id="ARBA00030686"/>
    </source>
</evidence>
<dbReference type="Gene3D" id="1.10.1610.10">
    <property type="match status" value="1"/>
</dbReference>
<evidence type="ECO:0000256" key="10">
    <source>
        <dbReference type="ARBA" id="ARBA00047340"/>
    </source>
</evidence>
<dbReference type="InterPro" id="IPR017846">
    <property type="entry name" value="Nict_dMeBzImd_PRibTrfase_bact"/>
</dbReference>
<accession>A0A5D0CZK3</accession>
<evidence type="ECO:0000256" key="4">
    <source>
        <dbReference type="ARBA" id="ARBA00011991"/>
    </source>
</evidence>
<name>A0A5D0CZK3_9BACL</name>
<evidence type="ECO:0000256" key="8">
    <source>
        <dbReference type="ARBA" id="ARBA00022679"/>
    </source>
</evidence>
<evidence type="ECO:0000313" key="13">
    <source>
        <dbReference type="EMBL" id="TYA15128.1"/>
    </source>
</evidence>
<dbReference type="PANTHER" id="PTHR43463">
    <property type="entry name" value="NICOTINATE-NUCLEOTIDE--DIMETHYLBENZIMIDAZOLE PHOSPHORIBOSYLTRANSFERASE"/>
    <property type="match status" value="1"/>
</dbReference>
<evidence type="ECO:0000256" key="11">
    <source>
        <dbReference type="HAMAP-Rule" id="MF_00230"/>
    </source>
</evidence>
<comment type="caution">
    <text evidence="13">The sequence shown here is derived from an EMBL/GenBank/DDBJ whole genome shotgun (WGS) entry which is preliminary data.</text>
</comment>
<keyword evidence="14" id="KW-1185">Reference proteome</keyword>
<protein>
    <recommendedName>
        <fullName evidence="5 11">Nicotinate-nucleotide--dimethylbenzimidazole phosphoribosyltransferase</fullName>
        <shortName evidence="11">NN:DBI PRT</shortName>
        <ecNumber evidence="4 11">2.4.2.21</ecNumber>
    </recommendedName>
    <alternativeName>
        <fullName evidence="9 11">N(1)-alpha-phosphoribosyltransferase</fullName>
    </alternativeName>
</protein>
<dbReference type="HAMAP" id="MF_00230">
    <property type="entry name" value="CobT"/>
    <property type="match status" value="1"/>
</dbReference>
<gene>
    <name evidence="11 13" type="primary">cobT</name>
    <name evidence="13" type="ORF">FRY98_05595</name>
</gene>
<dbReference type="UniPathway" id="UPA00061">
    <property type="reaction ID" value="UER00516"/>
</dbReference>
<dbReference type="NCBIfam" id="TIGR03160">
    <property type="entry name" value="cobT_DBIPRT"/>
    <property type="match status" value="1"/>
</dbReference>
<reference evidence="13 14" key="1">
    <citation type="submission" date="2019-08" db="EMBL/GenBank/DDBJ databases">
        <title>Genome sequencing of Paenibacillus faecis DSM 23593(T).</title>
        <authorList>
            <person name="Kook J.-K."/>
            <person name="Park S.-N."/>
            <person name="Lim Y.K."/>
        </authorList>
    </citation>
    <scope>NUCLEOTIDE SEQUENCE [LARGE SCALE GENOMIC DNA]</scope>
    <source>
        <strain evidence="13 14">DSM 23593</strain>
    </source>
</reference>
<evidence type="ECO:0000256" key="3">
    <source>
        <dbReference type="ARBA" id="ARBA00007110"/>
    </source>
</evidence>
<dbReference type="PANTHER" id="PTHR43463:SF1">
    <property type="entry name" value="NICOTINATE-NUCLEOTIDE--DIMETHYLBENZIMIDAZOLE PHOSPHORIBOSYLTRANSFERASE"/>
    <property type="match status" value="1"/>
</dbReference>
<organism evidence="13 14">
    <name type="scientific">Paenibacillus faecis</name>
    <dbReference type="NCBI Taxonomy" id="862114"/>
    <lineage>
        <taxon>Bacteria</taxon>
        <taxon>Bacillati</taxon>
        <taxon>Bacillota</taxon>
        <taxon>Bacilli</taxon>
        <taxon>Bacillales</taxon>
        <taxon>Paenibacillaceae</taxon>
        <taxon>Paenibacillus</taxon>
    </lineage>
</organism>